<evidence type="ECO:0000259" key="1">
    <source>
        <dbReference type="Pfam" id="PF22422"/>
    </source>
</evidence>
<sequence length="134" mass="15182">MLEIRIPTSSGGNSNWRGPIWFPMNYLIIDALDRYHNFYGDSLTVEYPARSGNFQTLKASANDIRTRLISIFKTDKNGARPWQGGDARANMSHHDQGLQQFYEFFNPETGKGHGASHQTGWTALVATLIKDRYS</sequence>
<dbReference type="GO" id="GO:0009311">
    <property type="term" value="P:oligosaccharide metabolic process"/>
    <property type="evidence" value="ECO:0007669"/>
    <property type="project" value="InterPro"/>
</dbReference>
<evidence type="ECO:0000313" key="2">
    <source>
        <dbReference type="EMBL" id="MBK1879608.1"/>
    </source>
</evidence>
<comment type="caution">
    <text evidence="2">The sequence shown here is derived from an EMBL/GenBank/DDBJ whole genome shotgun (WGS) entry which is preliminary data.</text>
</comment>
<name>A0A934VTD9_9BACT</name>
<proteinExistence type="predicted"/>
<protein>
    <recommendedName>
        <fullName evidence="1">Mannosylglycerate hydrolase MGH1-like glycoside hydrolase domain-containing protein</fullName>
    </recommendedName>
</protein>
<keyword evidence="3" id="KW-1185">Reference proteome</keyword>
<dbReference type="AlphaFoldDB" id="A0A934VTD9"/>
<dbReference type="InterPro" id="IPR004888">
    <property type="entry name" value="Glycoside_hydrolase_63"/>
</dbReference>
<dbReference type="InterPro" id="IPR012341">
    <property type="entry name" value="6hp_glycosidase-like_sf"/>
</dbReference>
<dbReference type="PANTHER" id="PTHR10412">
    <property type="entry name" value="MANNOSYL-OLIGOSACCHARIDE GLUCOSIDASE"/>
    <property type="match status" value="1"/>
</dbReference>
<dbReference type="PANTHER" id="PTHR10412:SF10">
    <property type="entry name" value="GLYCOSYL HYDROLASE FAMILY 63 C-TERMINAL DOMAIN-CONTAINING PROTEIN"/>
    <property type="match status" value="1"/>
</dbReference>
<dbReference type="Proteomes" id="UP000617628">
    <property type="component" value="Unassembled WGS sequence"/>
</dbReference>
<accession>A0A934VTD9</accession>
<dbReference type="InterPro" id="IPR008928">
    <property type="entry name" value="6-hairpin_glycosidase_sf"/>
</dbReference>
<feature type="domain" description="Mannosylglycerate hydrolase MGH1-like glycoside hydrolase" evidence="1">
    <location>
        <begin position="15"/>
        <end position="119"/>
    </location>
</feature>
<organism evidence="2 3">
    <name type="scientific">Pelagicoccus mobilis</name>
    <dbReference type="NCBI Taxonomy" id="415221"/>
    <lineage>
        <taxon>Bacteria</taxon>
        <taxon>Pseudomonadati</taxon>
        <taxon>Verrucomicrobiota</taxon>
        <taxon>Opitutia</taxon>
        <taxon>Puniceicoccales</taxon>
        <taxon>Pelagicoccaceae</taxon>
        <taxon>Pelagicoccus</taxon>
    </lineage>
</organism>
<gene>
    <name evidence="2" type="ORF">JIN87_22170</name>
</gene>
<dbReference type="SUPFAM" id="SSF48208">
    <property type="entry name" value="Six-hairpin glycosidases"/>
    <property type="match status" value="1"/>
</dbReference>
<reference evidence="2" key="1">
    <citation type="submission" date="2021-01" db="EMBL/GenBank/DDBJ databases">
        <title>Modified the classification status of verrucomicrobia.</title>
        <authorList>
            <person name="Feng X."/>
        </authorList>
    </citation>
    <scope>NUCLEOTIDE SEQUENCE</scope>
    <source>
        <strain evidence="2">KCTC 13126</strain>
    </source>
</reference>
<dbReference type="Gene3D" id="1.50.10.10">
    <property type="match status" value="1"/>
</dbReference>
<evidence type="ECO:0000313" key="3">
    <source>
        <dbReference type="Proteomes" id="UP000617628"/>
    </source>
</evidence>
<dbReference type="GO" id="GO:0004573">
    <property type="term" value="F:Glc3Man9GlcNAc2 oligosaccharide glucosidase activity"/>
    <property type="evidence" value="ECO:0007669"/>
    <property type="project" value="InterPro"/>
</dbReference>
<dbReference type="Pfam" id="PF22422">
    <property type="entry name" value="MGH1-like_GH"/>
    <property type="match status" value="1"/>
</dbReference>
<dbReference type="EMBL" id="JAENIL010000052">
    <property type="protein sequence ID" value="MBK1879608.1"/>
    <property type="molecule type" value="Genomic_DNA"/>
</dbReference>
<dbReference type="InterPro" id="IPR054491">
    <property type="entry name" value="MGH1-like_GH"/>
</dbReference>